<dbReference type="AlphaFoldDB" id="A0A545T5X0"/>
<dbReference type="OrthoDB" id="4070623at2"/>
<dbReference type="Proteomes" id="UP000319732">
    <property type="component" value="Unassembled WGS sequence"/>
</dbReference>
<dbReference type="SUPFAM" id="SSF69279">
    <property type="entry name" value="Phage tail proteins"/>
    <property type="match status" value="1"/>
</dbReference>
<proteinExistence type="predicted"/>
<evidence type="ECO:0000313" key="2">
    <source>
        <dbReference type="Proteomes" id="UP000319732"/>
    </source>
</evidence>
<accession>A0A545T5X0</accession>
<sequence>MGRLMRSLALSLPGLLDSNSSPCYRLLAGDKAVGDALQSRLISLHLHLYDGEQSDQLVLELDDGPHQLAQRLAVPKTGKKLTLWLGDTTAQTLMGDYHVDQIKGGADEASSLTITAVPKLLIRETTRTWAAMALGDIVETIAAEHSLKPKVSRRLAALRIEAENQIAESDIRFLTRLATRFDAVVKPAGGSLLFLEKGRAQTAGGAPLAPVLIKPDDIVDWSGYIASDRSAYGAVVASWHDRLRAAHRPVVAGTKGKAETFYLPHLYTGEADARMAAEAKLEALHRDTASLELKVLGKPAISAGGAIAVTGLHAEMNGEWRVKAATHTLDGSGYLTALHCYKGTRP</sequence>
<dbReference type="Pfam" id="PF05954">
    <property type="entry name" value="Phage_GPD"/>
    <property type="match status" value="1"/>
</dbReference>
<organism evidence="1 2">
    <name type="scientific">Exilibacterium tricleocarpae</name>
    <dbReference type="NCBI Taxonomy" id="2591008"/>
    <lineage>
        <taxon>Bacteria</taxon>
        <taxon>Pseudomonadati</taxon>
        <taxon>Pseudomonadota</taxon>
        <taxon>Gammaproteobacteria</taxon>
        <taxon>Cellvibrionales</taxon>
        <taxon>Cellvibrionaceae</taxon>
        <taxon>Exilibacterium</taxon>
    </lineage>
</organism>
<dbReference type="RefSeq" id="WP_142905707.1">
    <property type="nucleotide sequence ID" value="NZ_ML660098.1"/>
</dbReference>
<gene>
    <name evidence="1" type="ORF">FKG94_17895</name>
</gene>
<evidence type="ECO:0008006" key="3">
    <source>
        <dbReference type="Google" id="ProtNLM"/>
    </source>
</evidence>
<keyword evidence="2" id="KW-1185">Reference proteome</keyword>
<name>A0A545T5X0_9GAMM</name>
<dbReference type="EMBL" id="VHSG01000019">
    <property type="protein sequence ID" value="TQV72575.1"/>
    <property type="molecule type" value="Genomic_DNA"/>
</dbReference>
<evidence type="ECO:0000313" key="1">
    <source>
        <dbReference type="EMBL" id="TQV72575.1"/>
    </source>
</evidence>
<protein>
    <recommendedName>
        <fullName evidence="3">Phage late control D family protein</fullName>
    </recommendedName>
</protein>
<reference evidence="1 2" key="1">
    <citation type="submission" date="2019-06" db="EMBL/GenBank/DDBJ databases">
        <title>Whole genome sequence for Cellvibrionaceae sp. R142.</title>
        <authorList>
            <person name="Wang G."/>
        </authorList>
    </citation>
    <scope>NUCLEOTIDE SEQUENCE [LARGE SCALE GENOMIC DNA]</scope>
    <source>
        <strain evidence="1 2">R142</strain>
    </source>
</reference>
<comment type="caution">
    <text evidence="1">The sequence shown here is derived from an EMBL/GenBank/DDBJ whole genome shotgun (WGS) entry which is preliminary data.</text>
</comment>